<feature type="compositionally biased region" description="Pro residues" evidence="1">
    <location>
        <begin position="110"/>
        <end position="125"/>
    </location>
</feature>
<evidence type="ECO:0000256" key="2">
    <source>
        <dbReference type="SAM" id="SignalP"/>
    </source>
</evidence>
<dbReference type="AlphaFoldDB" id="A0A8S1EBM9"/>
<name>A0A8S1EBM9_9PELO</name>
<keyword evidence="2" id="KW-0732">Signal</keyword>
<dbReference type="EMBL" id="CADEPM010000001">
    <property type="protein sequence ID" value="CAB3397468.1"/>
    <property type="molecule type" value="Genomic_DNA"/>
</dbReference>
<sequence>MLRFASFLLITTIVYCSPPMCHCPNGQVGLQCPTPITFNCPPSPPCPSSPPCNMFAALPTLPTFATFAPFAVTQSPQQLPPAISPPVNGQEALVGINQPPTAQIREPYAPQQPPPPPPPPAPQAPPVQQYVEAGTEPPLVIQDSTTIRPSTLPSEKYVELENPEDCQPPPPVLHNVVDHVFESEPNNGYRQPVRRQAVSEKCNDDRLKRIIEDNVDENPSTSKRKIQKAAAEEIGGLFDVICSAHDFSYLANTQLFCEAGNDDVTCFAFLHSLIQ</sequence>
<accession>A0A8S1EBM9</accession>
<gene>
    <name evidence="4" type="ORF">CBOVIS_LOCUS871</name>
</gene>
<evidence type="ECO:0000313" key="4">
    <source>
        <dbReference type="EMBL" id="CAB3397468.1"/>
    </source>
</evidence>
<protein>
    <recommendedName>
        <fullName evidence="3">Ground-like domain-containing protein</fullName>
    </recommendedName>
</protein>
<feature type="domain" description="Ground-like" evidence="3">
    <location>
        <begin position="200"/>
        <end position="269"/>
    </location>
</feature>
<reference evidence="4 5" key="1">
    <citation type="submission" date="2020-04" db="EMBL/GenBank/DDBJ databases">
        <authorList>
            <person name="Laetsch R D."/>
            <person name="Stevens L."/>
            <person name="Kumar S."/>
            <person name="Blaxter L. M."/>
        </authorList>
    </citation>
    <scope>NUCLEOTIDE SEQUENCE [LARGE SCALE GENOMIC DNA]</scope>
</reference>
<evidence type="ECO:0000256" key="1">
    <source>
        <dbReference type="SAM" id="MobiDB-lite"/>
    </source>
</evidence>
<feature type="chain" id="PRO_5035745459" description="Ground-like domain-containing protein" evidence="2">
    <location>
        <begin position="17"/>
        <end position="275"/>
    </location>
</feature>
<comment type="caution">
    <text evidence="4">The sequence shown here is derived from an EMBL/GenBank/DDBJ whole genome shotgun (WGS) entry which is preliminary data.</text>
</comment>
<organism evidence="4 5">
    <name type="scientific">Caenorhabditis bovis</name>
    <dbReference type="NCBI Taxonomy" id="2654633"/>
    <lineage>
        <taxon>Eukaryota</taxon>
        <taxon>Metazoa</taxon>
        <taxon>Ecdysozoa</taxon>
        <taxon>Nematoda</taxon>
        <taxon>Chromadorea</taxon>
        <taxon>Rhabditida</taxon>
        <taxon>Rhabditina</taxon>
        <taxon>Rhabditomorpha</taxon>
        <taxon>Rhabditoidea</taxon>
        <taxon>Rhabditidae</taxon>
        <taxon>Peloderinae</taxon>
        <taxon>Caenorhabditis</taxon>
    </lineage>
</organism>
<evidence type="ECO:0000313" key="5">
    <source>
        <dbReference type="Proteomes" id="UP000494206"/>
    </source>
</evidence>
<dbReference type="Proteomes" id="UP000494206">
    <property type="component" value="Unassembled WGS sequence"/>
</dbReference>
<evidence type="ECO:0000259" key="3">
    <source>
        <dbReference type="Pfam" id="PF04155"/>
    </source>
</evidence>
<feature type="signal peptide" evidence="2">
    <location>
        <begin position="1"/>
        <end position="16"/>
    </location>
</feature>
<proteinExistence type="predicted"/>
<dbReference type="Pfam" id="PF04155">
    <property type="entry name" value="Ground-like"/>
    <property type="match status" value="1"/>
</dbReference>
<feature type="region of interest" description="Disordered" evidence="1">
    <location>
        <begin position="103"/>
        <end position="127"/>
    </location>
</feature>
<dbReference type="OrthoDB" id="5839298at2759"/>
<dbReference type="InterPro" id="IPR007284">
    <property type="entry name" value="Ground-like_dom"/>
</dbReference>
<keyword evidence="5" id="KW-1185">Reference proteome</keyword>